<dbReference type="EMBL" id="MVGC01001692">
    <property type="protein sequence ID" value="RJE17076.1"/>
    <property type="molecule type" value="Genomic_DNA"/>
</dbReference>
<dbReference type="Proteomes" id="UP000266188">
    <property type="component" value="Unassembled WGS sequence"/>
</dbReference>
<dbReference type="OrthoDB" id="5153301at2759"/>
<dbReference type="AlphaFoldDB" id="A0A3A2Z2I2"/>
<sequence length="132" mass="15231">MDEDEAGFIADLQAAHSSHIAGMLYGRQMMEPRNSTTRQRQLFRQSSQDWHHFLEFPSAREAQIQAFRVGPRGRHPWEDEADEARVQRRYDLYREDMTTAFQHMMGDASIPLRGGVPKGRHYSPSSTARVPS</sequence>
<evidence type="ECO:0000313" key="2">
    <source>
        <dbReference type="EMBL" id="RJE17076.1"/>
    </source>
</evidence>
<protein>
    <submittedName>
        <fullName evidence="2">Uncharacterized protein</fullName>
    </submittedName>
</protein>
<feature type="region of interest" description="Disordered" evidence="1">
    <location>
        <begin position="107"/>
        <end position="132"/>
    </location>
</feature>
<evidence type="ECO:0000256" key="1">
    <source>
        <dbReference type="SAM" id="MobiDB-lite"/>
    </source>
</evidence>
<feature type="compositionally biased region" description="Polar residues" evidence="1">
    <location>
        <begin position="123"/>
        <end position="132"/>
    </location>
</feature>
<gene>
    <name evidence="2" type="ORF">PHISCL_10587</name>
</gene>
<keyword evidence="3" id="KW-1185">Reference proteome</keyword>
<organism evidence="2 3">
    <name type="scientific">Aspergillus sclerotialis</name>
    <dbReference type="NCBI Taxonomy" id="2070753"/>
    <lineage>
        <taxon>Eukaryota</taxon>
        <taxon>Fungi</taxon>
        <taxon>Dikarya</taxon>
        <taxon>Ascomycota</taxon>
        <taxon>Pezizomycotina</taxon>
        <taxon>Eurotiomycetes</taxon>
        <taxon>Eurotiomycetidae</taxon>
        <taxon>Eurotiales</taxon>
        <taxon>Aspergillaceae</taxon>
        <taxon>Aspergillus</taxon>
        <taxon>Aspergillus subgen. Polypaecilum</taxon>
    </lineage>
</organism>
<reference evidence="3" key="1">
    <citation type="submission" date="2017-02" db="EMBL/GenBank/DDBJ databases">
        <authorList>
            <person name="Tafer H."/>
            <person name="Lopandic K."/>
        </authorList>
    </citation>
    <scope>NUCLEOTIDE SEQUENCE [LARGE SCALE GENOMIC DNA]</scope>
    <source>
        <strain evidence="3">CBS 366.77</strain>
    </source>
</reference>
<dbReference type="STRING" id="2070753.A0A3A2Z2I2"/>
<proteinExistence type="predicted"/>
<comment type="caution">
    <text evidence="2">The sequence shown here is derived from an EMBL/GenBank/DDBJ whole genome shotgun (WGS) entry which is preliminary data.</text>
</comment>
<evidence type="ECO:0000313" key="3">
    <source>
        <dbReference type="Proteomes" id="UP000266188"/>
    </source>
</evidence>
<name>A0A3A2Z2I2_9EURO</name>
<accession>A0A3A2Z2I2</accession>